<organism evidence="3 4">
    <name type="scientific">Paenacidovorax caeni</name>
    <dbReference type="NCBI Taxonomy" id="343013"/>
    <lineage>
        <taxon>Bacteria</taxon>
        <taxon>Pseudomonadati</taxon>
        <taxon>Pseudomonadota</taxon>
        <taxon>Betaproteobacteria</taxon>
        <taxon>Burkholderiales</taxon>
        <taxon>Comamonadaceae</taxon>
        <taxon>Paenacidovorax</taxon>
    </lineage>
</organism>
<sequence>MKTHFLIAARACCISATAIFCAIFVTGCGALPQPPARPQLYDLGPGPATAAAAPATALPALALADMDAPGGAGSGTAVVYRLAYADAQQLRPYQLARWSQPPTALVLQRLRERLGEQRAIVQPLDRPLAPGSDKPPVVLRLDLEEFSQVFASPERSSGLLRLRATLAEPLPGGERLLGQRVFVVQRPAPSADAAGGVRALAEAADQAAEELAQWLQGMGR</sequence>
<keyword evidence="1" id="KW-0732">Signal</keyword>
<evidence type="ECO:0000313" key="3">
    <source>
        <dbReference type="EMBL" id="SFU73492.1"/>
    </source>
</evidence>
<dbReference type="RefSeq" id="WP_054256075.1">
    <property type="nucleotide sequence ID" value="NZ_CYIG01000013.1"/>
</dbReference>
<gene>
    <name evidence="3" type="ORF">SAMN04489707_101724</name>
</gene>
<dbReference type="SUPFAM" id="SSF159594">
    <property type="entry name" value="XCC0632-like"/>
    <property type="match status" value="1"/>
</dbReference>
<proteinExistence type="predicted"/>
<dbReference type="Pfam" id="PF03886">
    <property type="entry name" value="ABC_trans_aux"/>
    <property type="match status" value="1"/>
</dbReference>
<evidence type="ECO:0000313" key="4">
    <source>
        <dbReference type="Proteomes" id="UP000183656"/>
    </source>
</evidence>
<dbReference type="Gene3D" id="3.40.50.10610">
    <property type="entry name" value="ABC-type transport auxiliary lipoprotein component"/>
    <property type="match status" value="1"/>
</dbReference>
<protein>
    <submittedName>
        <fullName evidence="3">Cholesterol transport system auxiliary component</fullName>
    </submittedName>
</protein>
<reference evidence="3 4" key="1">
    <citation type="submission" date="2016-10" db="EMBL/GenBank/DDBJ databases">
        <authorList>
            <person name="de Groot N.N."/>
        </authorList>
    </citation>
    <scope>NUCLEOTIDE SEQUENCE [LARGE SCALE GENOMIC DNA]</scope>
    <source>
        <strain evidence="3 4">R-24608</strain>
    </source>
</reference>
<dbReference type="OrthoDB" id="5568302at2"/>
<evidence type="ECO:0000259" key="2">
    <source>
        <dbReference type="Pfam" id="PF03886"/>
    </source>
</evidence>
<feature type="chain" id="PRO_5010246125" evidence="1">
    <location>
        <begin position="19"/>
        <end position="220"/>
    </location>
</feature>
<dbReference type="PROSITE" id="PS51257">
    <property type="entry name" value="PROKAR_LIPOPROTEIN"/>
    <property type="match status" value="1"/>
</dbReference>
<dbReference type="EMBL" id="FPBX01000017">
    <property type="protein sequence ID" value="SFU73492.1"/>
    <property type="molecule type" value="Genomic_DNA"/>
</dbReference>
<dbReference type="InterPro" id="IPR005586">
    <property type="entry name" value="ABC_trans_aux"/>
</dbReference>
<evidence type="ECO:0000256" key="1">
    <source>
        <dbReference type="SAM" id="SignalP"/>
    </source>
</evidence>
<keyword evidence="4" id="KW-1185">Reference proteome</keyword>
<name>A0A1I7IKQ2_9BURK</name>
<dbReference type="Proteomes" id="UP000183656">
    <property type="component" value="Unassembled WGS sequence"/>
</dbReference>
<dbReference type="AlphaFoldDB" id="A0A1I7IKQ2"/>
<dbReference type="STRING" id="343013.SAMN04489707_101724"/>
<feature type="domain" description="ABC-type transport auxiliary lipoprotein component" evidence="2">
    <location>
        <begin position="41"/>
        <end position="212"/>
    </location>
</feature>
<feature type="signal peptide" evidence="1">
    <location>
        <begin position="1"/>
        <end position="18"/>
    </location>
</feature>
<accession>A0A1I7IKQ2</accession>